<dbReference type="InterPro" id="IPR036457">
    <property type="entry name" value="PPM-type-like_dom_sf"/>
</dbReference>
<dbReference type="SUPFAM" id="SSF55781">
    <property type="entry name" value="GAF domain-like"/>
    <property type="match status" value="1"/>
</dbReference>
<feature type="domain" description="PPM-type phosphatase" evidence="3">
    <location>
        <begin position="256"/>
        <end position="476"/>
    </location>
</feature>
<name>A0A939PMQ4_9ACTN</name>
<accession>A0A939PMQ4</accession>
<sequence length="489" mass="52612">MGLGGPGRARFVPERRWGVGRELPVARGTVDGRAFEARPTHWVENGETIVVWWLVEAAEKQMTPDSLRLEHERAAFLMAAANELTSLDAERCLDTTVRLAARHLADLALVIVPKAGRGHRAVYCGPDGAIVREDMKASPTEIPGVAEALQGFPPVPSRWIDPALVPNPLLRHGFDEPGSMVVTALPGPGTPVGALVLVRKAGNAAFSDGEESLTRQFAARAGTAMSAARLYAEQASITEILMRELLPPQTRDMDGVRLATGYRPSGLGEQVGGDFYDLFPAVDDGESLIVLGDVCGKGLEAAVLTGKIRNALQVLLPLARDHQQVLDRLNEVILLNGDPTKFVTLVLASVRHRKGRVWMRLTSAGHPPPLVLRANGEVEEVPTVGTLIGVIDKISTHTVGIELGPGETCLLHTDGVTEARGGPLGKEMFGDERLRAELAGCAGMPPDALVERVQMLARDWVGDGYHDDMAVIAITPRRERTPTEGKRDP</sequence>
<dbReference type="GO" id="GO:0016791">
    <property type="term" value="F:phosphatase activity"/>
    <property type="evidence" value="ECO:0007669"/>
    <property type="project" value="TreeGrafter"/>
</dbReference>
<keyword evidence="1" id="KW-0378">Hydrolase</keyword>
<gene>
    <name evidence="4" type="ORF">J4573_51775</name>
</gene>
<protein>
    <submittedName>
        <fullName evidence="4">SpoIIE family protein phosphatase</fullName>
    </submittedName>
</protein>
<evidence type="ECO:0000313" key="5">
    <source>
        <dbReference type="Proteomes" id="UP000669179"/>
    </source>
</evidence>
<dbReference type="Gene3D" id="3.60.40.10">
    <property type="entry name" value="PPM-type phosphatase domain"/>
    <property type="match status" value="1"/>
</dbReference>
<evidence type="ECO:0000259" key="3">
    <source>
        <dbReference type="SMART" id="SM00331"/>
    </source>
</evidence>
<dbReference type="SUPFAM" id="SSF81606">
    <property type="entry name" value="PP2C-like"/>
    <property type="match status" value="1"/>
</dbReference>
<evidence type="ECO:0000256" key="1">
    <source>
        <dbReference type="ARBA" id="ARBA00022801"/>
    </source>
</evidence>
<evidence type="ECO:0000259" key="2">
    <source>
        <dbReference type="SMART" id="SM00065"/>
    </source>
</evidence>
<dbReference type="InterPro" id="IPR001932">
    <property type="entry name" value="PPM-type_phosphatase-like_dom"/>
</dbReference>
<dbReference type="PANTHER" id="PTHR43156">
    <property type="entry name" value="STAGE II SPORULATION PROTEIN E-RELATED"/>
    <property type="match status" value="1"/>
</dbReference>
<dbReference type="Proteomes" id="UP000669179">
    <property type="component" value="Unassembled WGS sequence"/>
</dbReference>
<keyword evidence="5" id="KW-1185">Reference proteome</keyword>
<dbReference type="Pfam" id="PF07228">
    <property type="entry name" value="SpoIIE"/>
    <property type="match status" value="1"/>
</dbReference>
<dbReference type="InterPro" id="IPR029016">
    <property type="entry name" value="GAF-like_dom_sf"/>
</dbReference>
<reference evidence="4" key="1">
    <citation type="submission" date="2021-03" db="EMBL/GenBank/DDBJ databases">
        <authorList>
            <person name="Kanchanasin P."/>
            <person name="Saeng-In P."/>
            <person name="Phongsopitanun W."/>
            <person name="Yuki M."/>
            <person name="Kudo T."/>
            <person name="Ohkuma M."/>
            <person name="Tanasupawat S."/>
        </authorList>
    </citation>
    <scope>NUCLEOTIDE SEQUENCE</scope>
    <source>
        <strain evidence="4">GKU 128</strain>
    </source>
</reference>
<organism evidence="4 5">
    <name type="scientific">Actinomadura barringtoniae</name>
    <dbReference type="NCBI Taxonomy" id="1427535"/>
    <lineage>
        <taxon>Bacteria</taxon>
        <taxon>Bacillati</taxon>
        <taxon>Actinomycetota</taxon>
        <taxon>Actinomycetes</taxon>
        <taxon>Streptosporangiales</taxon>
        <taxon>Thermomonosporaceae</taxon>
        <taxon>Actinomadura</taxon>
    </lineage>
</organism>
<dbReference type="InterPro" id="IPR052016">
    <property type="entry name" value="Bact_Sigma-Reg"/>
</dbReference>
<comment type="caution">
    <text evidence="4">The sequence shown here is derived from an EMBL/GenBank/DDBJ whole genome shotgun (WGS) entry which is preliminary data.</text>
</comment>
<evidence type="ECO:0000313" key="4">
    <source>
        <dbReference type="EMBL" id="MBO2455636.1"/>
    </source>
</evidence>
<dbReference type="SMART" id="SM00331">
    <property type="entry name" value="PP2C_SIG"/>
    <property type="match status" value="1"/>
</dbReference>
<feature type="domain" description="GAF" evidence="2">
    <location>
        <begin position="88"/>
        <end position="235"/>
    </location>
</feature>
<dbReference type="InterPro" id="IPR003018">
    <property type="entry name" value="GAF"/>
</dbReference>
<dbReference type="Gene3D" id="3.30.450.40">
    <property type="match status" value="1"/>
</dbReference>
<dbReference type="PANTHER" id="PTHR43156:SF2">
    <property type="entry name" value="STAGE II SPORULATION PROTEIN E"/>
    <property type="match status" value="1"/>
</dbReference>
<proteinExistence type="predicted"/>
<dbReference type="SMART" id="SM00065">
    <property type="entry name" value="GAF"/>
    <property type="match status" value="1"/>
</dbReference>
<dbReference type="AlphaFoldDB" id="A0A939PMQ4"/>
<dbReference type="EMBL" id="JAGEOJ010000039">
    <property type="protein sequence ID" value="MBO2455636.1"/>
    <property type="molecule type" value="Genomic_DNA"/>
</dbReference>